<organism evidence="2 3">
    <name type="scientific">Sporanaerobacter acetigenes DSM 13106</name>
    <dbReference type="NCBI Taxonomy" id="1123281"/>
    <lineage>
        <taxon>Bacteria</taxon>
        <taxon>Bacillati</taxon>
        <taxon>Bacillota</taxon>
        <taxon>Tissierellia</taxon>
        <taxon>Tissierellales</taxon>
        <taxon>Sporanaerobacteraceae</taxon>
        <taxon>Sporanaerobacter</taxon>
    </lineage>
</organism>
<evidence type="ECO:0000313" key="2">
    <source>
        <dbReference type="EMBL" id="SHH76324.1"/>
    </source>
</evidence>
<feature type="coiled-coil region" evidence="1">
    <location>
        <begin position="167"/>
        <end position="212"/>
    </location>
</feature>
<dbReference type="OrthoDB" id="1705475at2"/>
<dbReference type="Proteomes" id="UP000184389">
    <property type="component" value="Unassembled WGS sequence"/>
</dbReference>
<dbReference type="AlphaFoldDB" id="A0A1M5VMQ2"/>
<reference evidence="2 3" key="1">
    <citation type="submission" date="2016-11" db="EMBL/GenBank/DDBJ databases">
        <authorList>
            <person name="Jaros S."/>
            <person name="Januszkiewicz K."/>
            <person name="Wedrychowicz H."/>
        </authorList>
    </citation>
    <scope>NUCLEOTIDE SEQUENCE [LARGE SCALE GENOMIC DNA]</scope>
    <source>
        <strain evidence="2 3">DSM 13106</strain>
    </source>
</reference>
<dbReference type="STRING" id="1123281.SAMN02745180_00958"/>
<name>A0A1M5VMQ2_9FIRM</name>
<evidence type="ECO:0000313" key="3">
    <source>
        <dbReference type="Proteomes" id="UP000184389"/>
    </source>
</evidence>
<keyword evidence="1" id="KW-0175">Coiled coil</keyword>
<proteinExistence type="predicted"/>
<keyword evidence="3" id="KW-1185">Reference proteome</keyword>
<sequence length="391" mass="46258">MEFIYTRKFVILRDDLSSILGLKPKGHALLEIRENKGKMSINIDRSEKENFYKVYLVGVNDQDFIEKEIGRIFTDDRGKGNLEILFNPKNVGDDEYSIDKYSAIVLRKDKNVLLTGYIDEKNKFLSKYISQIDENSYSREVYQEEKVGPAEELPEPRVLEEVEEEIIKEIIEEVEEKVEEVGEIQEIEEVAKEELLRDEKAVEEIVENTEIENEEVPEETFQNVETKFEYGEDLDIEYIKQLSYKNQMSNYVLNILRFFPYVKPFNANLEGYDWWRIEYDGADIHRGFLPYYNYLSNMYNVYPFMPNATTCQELIAKYNHYLFGLYRENNDIKYYMYGIPGTFTSLEHPYRGVTGFNTWFESADGIGYWVLYINSMTGKVIFPINPMTPYY</sequence>
<gene>
    <name evidence="2" type="ORF">SAMN02745180_00958</name>
</gene>
<accession>A0A1M5VMQ2</accession>
<dbReference type="EMBL" id="FQXR01000004">
    <property type="protein sequence ID" value="SHH76324.1"/>
    <property type="molecule type" value="Genomic_DNA"/>
</dbReference>
<evidence type="ECO:0000256" key="1">
    <source>
        <dbReference type="SAM" id="Coils"/>
    </source>
</evidence>
<protein>
    <submittedName>
        <fullName evidence="2">Uncharacterized protein</fullName>
    </submittedName>
</protein>
<dbReference type="RefSeq" id="WP_143147131.1">
    <property type="nucleotide sequence ID" value="NZ_FQXR01000004.1"/>
</dbReference>